<organism evidence="2 3">
    <name type="scientific">Kwoniella shandongensis</name>
    <dbReference type="NCBI Taxonomy" id="1734106"/>
    <lineage>
        <taxon>Eukaryota</taxon>
        <taxon>Fungi</taxon>
        <taxon>Dikarya</taxon>
        <taxon>Basidiomycota</taxon>
        <taxon>Agaricomycotina</taxon>
        <taxon>Tremellomycetes</taxon>
        <taxon>Tremellales</taxon>
        <taxon>Cryptococcaceae</taxon>
        <taxon>Kwoniella</taxon>
    </lineage>
</organism>
<reference evidence="2" key="1">
    <citation type="submission" date="2017-08" db="EMBL/GenBank/DDBJ databases">
        <authorList>
            <person name="Cuomo C."/>
            <person name="Billmyre B."/>
            <person name="Heitman J."/>
        </authorList>
    </citation>
    <scope>NUCLEOTIDE SEQUENCE</scope>
    <source>
        <strain evidence="2">CBS 12478</strain>
    </source>
</reference>
<sequence length="632" mass="70198">MRENRSHLGVLRHRLFLCACTDTAHSLAHIWCIEVSNLRSSNPMSAFQPSASHLLLDPFALDVPSLITTLRFRLLPEILDNIFHFLLLSSSPSTLATLCQLSKSTYTQVAPRLYSTCTIRWTGESSQKIVFGLDDLGVGKDPPRPGVETRIEEPLSTTTTTTTNNTPQQGDSEIPAFFGISSFRRKALLYNYITSITIDDFGGALGLARALYIWEYEHGRRPFWAPKPSWLRKRLFSNLVKVSFGQKFLERYVHLDRLVRSPTNTPTPTRTNTDDTLAGATATAIATKEERANMRFLRNLFFGGANNTQIVPGNPAFVFDDMDGGDDLLGVGVGVDGGREVEKLISAKDLCFHYPGWISPQSTEWGSFSETVYDIIASFALPPVRSSAPAIANNNHATNININDNNNHNTSQGFVSCDSTHEGRTVTLHNVSFEDISLPAIHRQHQPLSKLRTFFAPIEEQYDLYDLVSRLGPCPAIGRGKESVVISRDMRKERLEMIRDQLSLYHAGEDMVRQTVIAGDQDQQDGQVGAVVDTTGNGGVQVAQAELVETTTQEVVGTQSSGQVDDGGRYATEIEYIDLCTTIPLFEDREIDIQAFVRSTIVDPHMWKKAEEKIRFLTKGGDVEKCVCCGEK</sequence>
<dbReference type="AlphaFoldDB" id="A0AAJ8LR22"/>
<dbReference type="RefSeq" id="XP_031860788.2">
    <property type="nucleotide sequence ID" value="XM_032004989.2"/>
</dbReference>
<feature type="compositionally biased region" description="Low complexity" evidence="1">
    <location>
        <begin position="157"/>
        <end position="166"/>
    </location>
</feature>
<dbReference type="EMBL" id="CP144061">
    <property type="protein sequence ID" value="WWD21741.1"/>
    <property type="molecule type" value="Genomic_DNA"/>
</dbReference>
<reference evidence="2" key="2">
    <citation type="submission" date="2024-01" db="EMBL/GenBank/DDBJ databases">
        <title>Comparative genomics of Cryptococcus and Kwoniella reveals pathogenesis evolution and contrasting modes of karyotype evolution via chromosome fusion or intercentromeric recombination.</title>
        <authorList>
            <person name="Coelho M.A."/>
            <person name="David-Palma M."/>
            <person name="Shea T."/>
            <person name="Bowers K."/>
            <person name="McGinley-Smith S."/>
            <person name="Mohammad A.W."/>
            <person name="Gnirke A."/>
            <person name="Yurkov A.M."/>
            <person name="Nowrousian M."/>
            <person name="Sun S."/>
            <person name="Cuomo C.A."/>
            <person name="Heitman J."/>
        </authorList>
    </citation>
    <scope>NUCLEOTIDE SEQUENCE</scope>
    <source>
        <strain evidence="2">CBS 12478</strain>
    </source>
</reference>
<keyword evidence="3" id="KW-1185">Reference proteome</keyword>
<evidence type="ECO:0000256" key="1">
    <source>
        <dbReference type="SAM" id="MobiDB-lite"/>
    </source>
</evidence>
<accession>A0AAJ8LR22</accession>
<dbReference type="KEGG" id="ksn:43589130"/>
<feature type="region of interest" description="Disordered" evidence="1">
    <location>
        <begin position="141"/>
        <end position="171"/>
    </location>
</feature>
<dbReference type="Proteomes" id="UP000322225">
    <property type="component" value="Chromosome 11"/>
</dbReference>
<evidence type="ECO:0000313" key="2">
    <source>
        <dbReference type="EMBL" id="WWD21741.1"/>
    </source>
</evidence>
<feature type="compositionally biased region" description="Basic and acidic residues" evidence="1">
    <location>
        <begin position="141"/>
        <end position="153"/>
    </location>
</feature>
<gene>
    <name evidence="2" type="ORF">CI109_106228</name>
</gene>
<evidence type="ECO:0000313" key="3">
    <source>
        <dbReference type="Proteomes" id="UP000322225"/>
    </source>
</evidence>
<proteinExistence type="predicted"/>
<name>A0AAJ8LR22_9TREE</name>
<dbReference type="GeneID" id="43589130"/>
<protein>
    <submittedName>
        <fullName evidence="2">Uncharacterized protein</fullName>
    </submittedName>
</protein>